<comment type="similarity">
    <text evidence="2 13">Belongs to the sodium:solute symporter (SSF) (TC 2.A.21) family.</text>
</comment>
<evidence type="ECO:0000256" key="9">
    <source>
        <dbReference type="ARBA" id="ARBA00023065"/>
    </source>
</evidence>
<evidence type="ECO:0000256" key="7">
    <source>
        <dbReference type="ARBA" id="ARBA00022989"/>
    </source>
</evidence>
<feature type="transmembrane region" description="Helical" evidence="14">
    <location>
        <begin position="368"/>
        <end position="384"/>
    </location>
</feature>
<dbReference type="InterPro" id="IPR018212">
    <property type="entry name" value="Na/solute_symporter_CS"/>
</dbReference>
<keyword evidence="5 14" id="KW-0812">Transmembrane</keyword>
<evidence type="ECO:0000256" key="14">
    <source>
        <dbReference type="SAM" id="Phobius"/>
    </source>
</evidence>
<evidence type="ECO:0000256" key="2">
    <source>
        <dbReference type="ARBA" id="ARBA00006434"/>
    </source>
</evidence>
<keyword evidence="8" id="KW-0915">Sodium</keyword>
<evidence type="ECO:0000256" key="11">
    <source>
        <dbReference type="ARBA" id="ARBA00023201"/>
    </source>
</evidence>
<feature type="transmembrane region" description="Helical" evidence="14">
    <location>
        <begin position="547"/>
        <end position="568"/>
    </location>
</feature>
<dbReference type="InterPro" id="IPR038377">
    <property type="entry name" value="Na/Glc_symporter_sf"/>
</dbReference>
<keyword evidence="16" id="KW-1185">Reference proteome</keyword>
<keyword evidence="3" id="KW-0813">Transport</keyword>
<evidence type="ECO:0000256" key="5">
    <source>
        <dbReference type="ARBA" id="ARBA00022692"/>
    </source>
</evidence>
<dbReference type="RefSeq" id="WP_407326499.1">
    <property type="nucleotide sequence ID" value="NZ_CP136865.1"/>
</dbReference>
<feature type="transmembrane region" description="Helical" evidence="14">
    <location>
        <begin position="116"/>
        <end position="143"/>
    </location>
</feature>
<dbReference type="Pfam" id="PF00474">
    <property type="entry name" value="SSF"/>
    <property type="match status" value="1"/>
</dbReference>
<dbReference type="EMBL" id="CP136865">
    <property type="protein sequence ID" value="WOJ95800.1"/>
    <property type="molecule type" value="Genomic_DNA"/>
</dbReference>
<feature type="transmembrane region" description="Helical" evidence="14">
    <location>
        <begin position="276"/>
        <end position="302"/>
    </location>
</feature>
<sequence length="575" mass="62641">MDLYTTTIAISVLLFIAIGSYAGRKVKNIDDYFVAGRRAPTLLIVGTLVASVFSTSIFLGEAGFTYDGQLGPYLLLPGIAVTGYVYGALFFGTFLRRSRASTVAEFFGQRFASHKVQQISGVTIVLGLGGYLLVVTQGAAILISDLTNISYSTAVVLAWISYTGFTLYSGSRGVIITDTLMFLLFTIATIAFVGYLLNGLGGFEHTIEELTRQNVKRDITAWHGTIGEGTEWPNAWDFLIWLVIIDLAWSIVYAVSPWQSSRHLMAKNEHVVLRAAIYACFAVIFMQILIYGAGGFINLAKYDIDPSETVMLWAAKNLVPPLLGALLLSGIVAAALSSASTFLSLVGFSVSNDLFSHRGPVRLGTTRILTGIVSLTVLGLSLVLPPNVFWIMLFIGTVFASSWGPVGFMSIWSRRITAGGAYWGMLVGLLANIIPAGLNYLGLIVLPSYFEPALLGTVAGIVTIWLVSRGSEPSTEERHYLEKLHDTPAEDRDKKQTRITLIAPGLLVAYGMTMPFLLLHYYVAPFQRGKGSILADGNLNWSEAEPWIAFGPAALFIPLGLIAGLTIWRRYRPEQ</sequence>
<reference evidence="15 16" key="1">
    <citation type="submission" date="2023-10" db="EMBL/GenBank/DDBJ databases">
        <title>Two novel species belonging to the OM43/NOR5 clade.</title>
        <authorList>
            <person name="Park M."/>
        </authorList>
    </citation>
    <scope>NUCLEOTIDE SEQUENCE [LARGE SCALE GENOMIC DNA]</scope>
    <source>
        <strain evidence="15 16">IMCC45268</strain>
    </source>
</reference>
<dbReference type="Proteomes" id="UP001626549">
    <property type="component" value="Chromosome"/>
</dbReference>
<dbReference type="InterPro" id="IPR001734">
    <property type="entry name" value="Na/solute_symporter"/>
</dbReference>
<evidence type="ECO:0000256" key="13">
    <source>
        <dbReference type="RuleBase" id="RU362091"/>
    </source>
</evidence>
<evidence type="ECO:0000256" key="6">
    <source>
        <dbReference type="ARBA" id="ARBA00022847"/>
    </source>
</evidence>
<gene>
    <name evidence="15" type="ORF">R0137_11155</name>
</gene>
<evidence type="ECO:0000313" key="16">
    <source>
        <dbReference type="Proteomes" id="UP001626549"/>
    </source>
</evidence>
<evidence type="ECO:0000256" key="12">
    <source>
        <dbReference type="ARBA" id="ARBA00033708"/>
    </source>
</evidence>
<feature type="transmembrane region" description="Helical" evidence="14">
    <location>
        <begin position="390"/>
        <end position="409"/>
    </location>
</feature>
<feature type="transmembrane region" description="Helical" evidence="14">
    <location>
        <begin position="238"/>
        <end position="255"/>
    </location>
</feature>
<organism evidence="15 16">
    <name type="scientific">Congregibacter brevis</name>
    <dbReference type="NCBI Taxonomy" id="3081201"/>
    <lineage>
        <taxon>Bacteria</taxon>
        <taxon>Pseudomonadati</taxon>
        <taxon>Pseudomonadota</taxon>
        <taxon>Gammaproteobacteria</taxon>
        <taxon>Cellvibrionales</taxon>
        <taxon>Halieaceae</taxon>
        <taxon>Congregibacter</taxon>
    </lineage>
</organism>
<accession>A0ABZ0I9K0</accession>
<keyword evidence="6" id="KW-0769">Symport</keyword>
<keyword evidence="11" id="KW-0739">Sodium transport</keyword>
<dbReference type="InterPro" id="IPR050277">
    <property type="entry name" value="Sodium:Solute_Symporter"/>
</dbReference>
<keyword evidence="9" id="KW-0406">Ion transport</keyword>
<dbReference type="PROSITE" id="PS00457">
    <property type="entry name" value="NA_SOLUT_SYMP_2"/>
    <property type="match status" value="1"/>
</dbReference>
<evidence type="ECO:0000256" key="8">
    <source>
        <dbReference type="ARBA" id="ARBA00023053"/>
    </source>
</evidence>
<proteinExistence type="inferred from homology"/>
<feature type="transmembrane region" description="Helical" evidence="14">
    <location>
        <begin position="42"/>
        <end position="60"/>
    </location>
</feature>
<feature type="transmembrane region" description="Helical" evidence="14">
    <location>
        <begin position="322"/>
        <end position="348"/>
    </location>
</feature>
<feature type="transmembrane region" description="Helical" evidence="14">
    <location>
        <begin position="6"/>
        <end position="22"/>
    </location>
</feature>
<dbReference type="PANTHER" id="PTHR48086">
    <property type="entry name" value="SODIUM/PROLINE SYMPORTER-RELATED"/>
    <property type="match status" value="1"/>
</dbReference>
<protein>
    <submittedName>
        <fullName evidence="15">Sodium:solute symporter family protein</fullName>
    </submittedName>
</protein>
<keyword evidence="4" id="KW-1003">Cell membrane</keyword>
<comment type="subcellular location">
    <subcellularLocation>
        <location evidence="1">Cell membrane</location>
        <topology evidence="1">Multi-pass membrane protein</topology>
    </subcellularLocation>
</comment>
<name>A0ABZ0I9K0_9GAMM</name>
<keyword evidence="7 14" id="KW-1133">Transmembrane helix</keyword>
<evidence type="ECO:0000256" key="10">
    <source>
        <dbReference type="ARBA" id="ARBA00023136"/>
    </source>
</evidence>
<comment type="catalytic activity">
    <reaction evidence="12">
        <text>L-proline(in) + Na(+)(in) = L-proline(out) + Na(+)(out)</text>
        <dbReference type="Rhea" id="RHEA:28967"/>
        <dbReference type="ChEBI" id="CHEBI:29101"/>
        <dbReference type="ChEBI" id="CHEBI:60039"/>
    </reaction>
</comment>
<feature type="transmembrane region" description="Helical" evidence="14">
    <location>
        <begin position="72"/>
        <end position="95"/>
    </location>
</feature>
<evidence type="ECO:0000313" key="15">
    <source>
        <dbReference type="EMBL" id="WOJ95800.1"/>
    </source>
</evidence>
<evidence type="ECO:0000256" key="1">
    <source>
        <dbReference type="ARBA" id="ARBA00004651"/>
    </source>
</evidence>
<keyword evidence="10 14" id="KW-0472">Membrane</keyword>
<evidence type="ECO:0000256" key="4">
    <source>
        <dbReference type="ARBA" id="ARBA00022475"/>
    </source>
</evidence>
<feature type="transmembrane region" description="Helical" evidence="14">
    <location>
        <begin position="421"/>
        <end position="443"/>
    </location>
</feature>
<feature type="transmembrane region" description="Helical" evidence="14">
    <location>
        <begin position="149"/>
        <end position="168"/>
    </location>
</feature>
<dbReference type="Gene3D" id="1.20.1730.10">
    <property type="entry name" value="Sodium/glucose cotransporter"/>
    <property type="match status" value="1"/>
</dbReference>
<feature type="transmembrane region" description="Helical" evidence="14">
    <location>
        <begin position="501"/>
        <end position="523"/>
    </location>
</feature>
<dbReference type="PANTHER" id="PTHR48086:SF3">
    <property type="entry name" value="SODIUM_PROLINE SYMPORTER"/>
    <property type="match status" value="1"/>
</dbReference>
<feature type="transmembrane region" description="Helical" evidence="14">
    <location>
        <begin position="180"/>
        <end position="197"/>
    </location>
</feature>
<feature type="transmembrane region" description="Helical" evidence="14">
    <location>
        <begin position="449"/>
        <end position="468"/>
    </location>
</feature>
<evidence type="ECO:0000256" key="3">
    <source>
        <dbReference type="ARBA" id="ARBA00022448"/>
    </source>
</evidence>
<dbReference type="CDD" id="cd10322">
    <property type="entry name" value="SLC5sbd"/>
    <property type="match status" value="1"/>
</dbReference>